<organism evidence="1 2">
    <name type="scientific">Thelohanellus kitauei</name>
    <name type="common">Myxosporean</name>
    <dbReference type="NCBI Taxonomy" id="669202"/>
    <lineage>
        <taxon>Eukaryota</taxon>
        <taxon>Metazoa</taxon>
        <taxon>Cnidaria</taxon>
        <taxon>Myxozoa</taxon>
        <taxon>Myxosporea</taxon>
        <taxon>Bivalvulida</taxon>
        <taxon>Platysporina</taxon>
        <taxon>Myxobolidae</taxon>
        <taxon>Thelohanellus</taxon>
    </lineage>
</organism>
<dbReference type="Proteomes" id="UP000031668">
    <property type="component" value="Unassembled WGS sequence"/>
</dbReference>
<reference evidence="1 2" key="1">
    <citation type="journal article" date="2014" name="Genome Biol. Evol.">
        <title>The genome of the myxosporean Thelohanellus kitauei shows adaptations to nutrient acquisition within its fish host.</title>
        <authorList>
            <person name="Yang Y."/>
            <person name="Xiong J."/>
            <person name="Zhou Z."/>
            <person name="Huo F."/>
            <person name="Miao W."/>
            <person name="Ran C."/>
            <person name="Liu Y."/>
            <person name="Zhang J."/>
            <person name="Feng J."/>
            <person name="Wang M."/>
            <person name="Wang M."/>
            <person name="Wang L."/>
            <person name="Yao B."/>
        </authorList>
    </citation>
    <scope>NUCLEOTIDE SEQUENCE [LARGE SCALE GENOMIC DNA]</scope>
    <source>
        <strain evidence="1">Wuqing</strain>
    </source>
</reference>
<comment type="caution">
    <text evidence="1">The sequence shown here is derived from an EMBL/GenBank/DDBJ whole genome shotgun (WGS) entry which is preliminary data.</text>
</comment>
<name>A0A0C2JJ66_THEKT</name>
<dbReference type="EMBL" id="JWZT01002428">
    <property type="protein sequence ID" value="KII69433.1"/>
    <property type="molecule type" value="Genomic_DNA"/>
</dbReference>
<dbReference type="AlphaFoldDB" id="A0A0C2JJ66"/>
<accession>A0A0C2JJ66</accession>
<gene>
    <name evidence="1" type="ORF">RF11_11077</name>
</gene>
<dbReference type="OrthoDB" id="409189at2759"/>
<protein>
    <submittedName>
        <fullName evidence="1">Uncharacterized protein</fullName>
    </submittedName>
</protein>
<dbReference type="Pfam" id="PF16690">
    <property type="entry name" value="MMACHC"/>
    <property type="match status" value="1"/>
</dbReference>
<keyword evidence="2" id="KW-1185">Reference proteome</keyword>
<proteinExistence type="predicted"/>
<dbReference type="InterPro" id="IPR032037">
    <property type="entry name" value="MMACHC"/>
</dbReference>
<evidence type="ECO:0000313" key="1">
    <source>
        <dbReference type="EMBL" id="KII69433.1"/>
    </source>
</evidence>
<sequence length="160" mass="18603">MVDYRLRLDCKEEDLGICLVSNPDYFEHFILTKCDLTDQHFIENPLDESRYLILNEAKNILNEFLKVHANYGYEIQLINSCDLDPVSRLPLIDVQVAAHVSGIAYLYKETSKNYTCPIPACENTRYVAYISFDMYYLILNSIIPNLFKLRLIGITVNFSF</sequence>
<evidence type="ECO:0000313" key="2">
    <source>
        <dbReference type="Proteomes" id="UP000031668"/>
    </source>
</evidence>